<feature type="compositionally biased region" description="Basic and acidic residues" evidence="3">
    <location>
        <begin position="453"/>
        <end position="462"/>
    </location>
</feature>
<organism evidence="5 6">
    <name type="scientific">Boothiomyces macroporosus</name>
    <dbReference type="NCBI Taxonomy" id="261099"/>
    <lineage>
        <taxon>Eukaryota</taxon>
        <taxon>Fungi</taxon>
        <taxon>Fungi incertae sedis</taxon>
        <taxon>Chytridiomycota</taxon>
        <taxon>Chytridiomycota incertae sedis</taxon>
        <taxon>Chytridiomycetes</taxon>
        <taxon>Rhizophydiales</taxon>
        <taxon>Terramycetaceae</taxon>
        <taxon>Boothiomyces</taxon>
    </lineage>
</organism>
<dbReference type="GO" id="GO:0000723">
    <property type="term" value="P:telomere maintenance"/>
    <property type="evidence" value="ECO:0007669"/>
    <property type="project" value="TreeGrafter"/>
</dbReference>
<feature type="transmembrane region" description="Helical" evidence="4">
    <location>
        <begin position="86"/>
        <end position="108"/>
    </location>
</feature>
<comment type="caution">
    <text evidence="5">The sequence shown here is derived from an EMBL/GenBank/DDBJ whole genome shotgun (WGS) entry which is preliminary data.</text>
</comment>
<evidence type="ECO:0000256" key="1">
    <source>
        <dbReference type="ARBA" id="ARBA00004123"/>
    </source>
</evidence>
<evidence type="ECO:0000313" key="6">
    <source>
        <dbReference type="Proteomes" id="UP001210925"/>
    </source>
</evidence>
<dbReference type="GO" id="GO:0030896">
    <property type="term" value="C:checkpoint clamp complex"/>
    <property type="evidence" value="ECO:0007669"/>
    <property type="project" value="InterPro"/>
</dbReference>
<feature type="compositionally biased region" description="Basic and acidic residues" evidence="3">
    <location>
        <begin position="419"/>
        <end position="438"/>
    </location>
</feature>
<dbReference type="GO" id="GO:0035861">
    <property type="term" value="C:site of double-strand break"/>
    <property type="evidence" value="ECO:0007669"/>
    <property type="project" value="TreeGrafter"/>
</dbReference>
<reference evidence="5" key="1">
    <citation type="submission" date="2020-05" db="EMBL/GenBank/DDBJ databases">
        <title>Phylogenomic resolution of chytrid fungi.</title>
        <authorList>
            <person name="Stajich J.E."/>
            <person name="Amses K."/>
            <person name="Simmons R."/>
            <person name="Seto K."/>
            <person name="Myers J."/>
            <person name="Bonds A."/>
            <person name="Quandt C.A."/>
            <person name="Barry K."/>
            <person name="Liu P."/>
            <person name="Grigoriev I."/>
            <person name="Longcore J.E."/>
            <person name="James T.Y."/>
        </authorList>
    </citation>
    <scope>NUCLEOTIDE SEQUENCE</scope>
    <source>
        <strain evidence="5">PLAUS21</strain>
    </source>
</reference>
<accession>A0AAD5UJJ5</accession>
<name>A0AAD5UJJ5_9FUNG</name>
<keyword evidence="4" id="KW-0812">Transmembrane</keyword>
<dbReference type="GO" id="GO:0031573">
    <property type="term" value="P:mitotic intra-S DNA damage checkpoint signaling"/>
    <property type="evidence" value="ECO:0007669"/>
    <property type="project" value="TreeGrafter"/>
</dbReference>
<dbReference type="PANTHER" id="PTHR12900">
    <property type="entry name" value="MITOTIC AND DNA DAMAGE CHECKPOINT PROTEIN HUS1"/>
    <property type="match status" value="1"/>
</dbReference>
<dbReference type="EMBL" id="JADGKB010000014">
    <property type="protein sequence ID" value="KAJ3259976.1"/>
    <property type="molecule type" value="Genomic_DNA"/>
</dbReference>
<keyword evidence="2" id="KW-0539">Nucleus</keyword>
<protein>
    <submittedName>
        <fullName evidence="5">DNA damage checkpoint control protein</fullName>
    </submittedName>
</protein>
<dbReference type="GO" id="GO:0044778">
    <property type="term" value="P:meiotic DNA integrity checkpoint signaling"/>
    <property type="evidence" value="ECO:0007669"/>
    <property type="project" value="TreeGrafter"/>
</dbReference>
<dbReference type="AlphaFoldDB" id="A0AAD5UJJ5"/>
<dbReference type="Proteomes" id="UP001210925">
    <property type="component" value="Unassembled WGS sequence"/>
</dbReference>
<keyword evidence="4" id="KW-1133">Transmembrane helix</keyword>
<dbReference type="GO" id="GO:0000724">
    <property type="term" value="P:double-strand break repair via homologous recombination"/>
    <property type="evidence" value="ECO:0007669"/>
    <property type="project" value="TreeGrafter"/>
</dbReference>
<dbReference type="GO" id="GO:0006289">
    <property type="term" value="P:nucleotide-excision repair"/>
    <property type="evidence" value="ECO:0007669"/>
    <property type="project" value="TreeGrafter"/>
</dbReference>
<gene>
    <name evidence="5" type="primary">HUS1</name>
    <name evidence="5" type="ORF">HK103_001486</name>
</gene>
<evidence type="ECO:0000313" key="5">
    <source>
        <dbReference type="EMBL" id="KAJ3259976.1"/>
    </source>
</evidence>
<keyword evidence="4" id="KW-0472">Membrane</keyword>
<evidence type="ECO:0000256" key="4">
    <source>
        <dbReference type="SAM" id="Phobius"/>
    </source>
</evidence>
<feature type="transmembrane region" description="Helical" evidence="4">
    <location>
        <begin position="60"/>
        <end position="79"/>
    </location>
</feature>
<feature type="transmembrane region" description="Helical" evidence="4">
    <location>
        <begin position="128"/>
        <end position="153"/>
    </location>
</feature>
<dbReference type="Pfam" id="PF04005">
    <property type="entry name" value="Hus1"/>
    <property type="match status" value="1"/>
</dbReference>
<proteinExistence type="predicted"/>
<dbReference type="PANTHER" id="PTHR12900:SF0">
    <property type="entry name" value="CHECKPOINT PROTEIN"/>
    <property type="match status" value="1"/>
</dbReference>
<sequence>MSFSNLKQVPVNSTWSRVHYALFCVIQPLSWLVSVVFWALLAKSLVFGSSVATLDRYTGAASHVFNLVFPLIELFICTISTKFIDVMYVYAVSVLYFIMLLITHIMGMDWPYSFLDTLNGGVNSGFRWGPLLAFQFGVLVMLFLFHAFSMLLIRGRNSAAKRMNCIDGYSESDTVLHGLFEEYQIKSLHHNMIYIQLLGEHFVKALKSAQSSVSVTMKLTRRELPYLSIPVKVIPPSSAVDLCEPEMPDPTLSLQFPPIIVLKKLVEKMRALANTLTISANTDGILEFEIQTEMLSVCTKYRDMLVYQDGSQTCAQIKVDIGDFIKFIQCYQINPNKIVCSIIEHQGLLKMYNSNAHYIMQPSKKVSKIQINKEIQEETPVEKPKVEPKRNPVNQAYKDIMMLPGRKQSSITLNPDLVLEPKQESNRPEKHFHADPRPRVKKAGSGKGNWGSIRDEISLGTA</sequence>
<evidence type="ECO:0000256" key="3">
    <source>
        <dbReference type="SAM" id="MobiDB-lite"/>
    </source>
</evidence>
<dbReference type="InterPro" id="IPR007150">
    <property type="entry name" value="HUS1/Mec3"/>
</dbReference>
<comment type="subcellular location">
    <subcellularLocation>
        <location evidence="1">Nucleus</location>
    </subcellularLocation>
</comment>
<evidence type="ECO:0000256" key="2">
    <source>
        <dbReference type="ARBA" id="ARBA00023242"/>
    </source>
</evidence>
<keyword evidence="6" id="KW-1185">Reference proteome</keyword>
<feature type="transmembrane region" description="Helical" evidence="4">
    <location>
        <begin position="20"/>
        <end position="40"/>
    </location>
</feature>
<dbReference type="GO" id="GO:0033314">
    <property type="term" value="P:mitotic DNA replication checkpoint signaling"/>
    <property type="evidence" value="ECO:0007669"/>
    <property type="project" value="TreeGrafter"/>
</dbReference>
<feature type="region of interest" description="Disordered" evidence="3">
    <location>
        <begin position="412"/>
        <end position="462"/>
    </location>
</feature>
<dbReference type="Gene3D" id="3.70.10.10">
    <property type="match status" value="1"/>
</dbReference>